<dbReference type="InterPro" id="IPR053010">
    <property type="entry name" value="SET_SmydA-8"/>
</dbReference>
<reference evidence="2 4" key="1">
    <citation type="journal article" date="2014" name="BMC Genomics">
        <title>Genome sequence of Anopheles sinensis provides insight into genetics basis of mosquito competence for malaria parasites.</title>
        <authorList>
            <person name="Zhou D."/>
            <person name="Zhang D."/>
            <person name="Ding G."/>
            <person name="Shi L."/>
            <person name="Hou Q."/>
            <person name="Ye Y."/>
            <person name="Xu Y."/>
            <person name="Zhou H."/>
            <person name="Xiong C."/>
            <person name="Li S."/>
            <person name="Yu J."/>
            <person name="Hong S."/>
            <person name="Yu X."/>
            <person name="Zou P."/>
            <person name="Chen C."/>
            <person name="Chang X."/>
            <person name="Wang W."/>
            <person name="Lv Y."/>
            <person name="Sun Y."/>
            <person name="Ma L."/>
            <person name="Shen B."/>
            <person name="Zhu C."/>
        </authorList>
    </citation>
    <scope>NUCLEOTIDE SEQUENCE [LARGE SCALE GENOMIC DNA]</scope>
</reference>
<dbReference type="InterPro" id="IPR001214">
    <property type="entry name" value="SET_dom"/>
</dbReference>
<organism evidence="2">
    <name type="scientific">Anopheles sinensis</name>
    <name type="common">Mosquito</name>
    <dbReference type="NCBI Taxonomy" id="74873"/>
    <lineage>
        <taxon>Eukaryota</taxon>
        <taxon>Metazoa</taxon>
        <taxon>Ecdysozoa</taxon>
        <taxon>Arthropoda</taxon>
        <taxon>Hexapoda</taxon>
        <taxon>Insecta</taxon>
        <taxon>Pterygota</taxon>
        <taxon>Neoptera</taxon>
        <taxon>Endopterygota</taxon>
        <taxon>Diptera</taxon>
        <taxon>Nematocera</taxon>
        <taxon>Culicoidea</taxon>
        <taxon>Culicidae</taxon>
        <taxon>Anophelinae</taxon>
        <taxon>Anopheles</taxon>
    </lineage>
</organism>
<protein>
    <submittedName>
        <fullName evidence="2">AGAP010377-PA-like protein</fullName>
    </submittedName>
    <submittedName>
        <fullName evidence="3">SET domain-containing protein</fullName>
    </submittedName>
</protein>
<keyword evidence="4" id="KW-1185">Reference proteome</keyword>
<dbReference type="GO" id="GO:0008170">
    <property type="term" value="F:N-methyltransferase activity"/>
    <property type="evidence" value="ECO:0007669"/>
    <property type="project" value="UniProtKB-ARBA"/>
</dbReference>
<sequence length="511" mass="58217">MGSHFENICEIKKSDQLGRFLSAKRHIKPGEMILAEEPIIVGPYWDADISCLNCLRSATRTCKKCLKAPLCRDCSAHDAVECDFYEQASNLSKNFLFDHFNTVTPIRCLLLYRRDRAKFQQMMEMESHCEKRKGTEIWNIHQQYVVEPLMCEAALHALDDLEVNADLLQQICGILDVNTFEIRGNMDSQGVQMNNLARGLYPCTSLMTHNCQTNTLIAVDGMSKLRLYASVPINSGDLLYYNYTRVLFSTFERQTHLQKGKYFICTCARCTDPTEFGTHLSSIKCTECDAGLCLFYDQVPKWECNICGYQMAREYVNRVMCDARDDVSSCALDIRNLEKVIGKHSKTLNPHHSLVLEAKQSLAGELRSLCMSYDTQNVPRQALKRRLELCEEMLTILRVLDPGISRLTGIALYEYQAALVELSRRNHDTGEITTLDLQASLKTAESALKEAISMLLFEHPTTPEGHLTKKAMCELKTLREDVQNVQAMIEDEQTLKKYSLKGSSNVKKYKK</sequence>
<dbReference type="GO" id="GO:0008757">
    <property type="term" value="F:S-adenosylmethionine-dependent methyltransferase activity"/>
    <property type="evidence" value="ECO:0007669"/>
    <property type="project" value="UniProtKB-ARBA"/>
</dbReference>
<evidence type="ECO:0000259" key="1">
    <source>
        <dbReference type="Pfam" id="PF00856"/>
    </source>
</evidence>
<dbReference type="GO" id="GO:0008276">
    <property type="term" value="F:protein methyltransferase activity"/>
    <property type="evidence" value="ECO:0007669"/>
    <property type="project" value="UniProtKB-ARBA"/>
</dbReference>
<dbReference type="Pfam" id="PF00856">
    <property type="entry name" value="SET"/>
    <property type="match status" value="1"/>
</dbReference>
<dbReference type="STRING" id="74873.A0A084WCA2"/>
<dbReference type="CDD" id="cd20071">
    <property type="entry name" value="SET_SMYD"/>
    <property type="match status" value="1"/>
</dbReference>
<dbReference type="PANTHER" id="PTHR46455">
    <property type="entry name" value="SET AND MYND DOMAIN CONTAINING, ARTHROPOD-SPECIFIC, MEMBER 4, ISOFORM A"/>
    <property type="match status" value="1"/>
</dbReference>
<dbReference type="VEuPathDB" id="VectorBase:ASIS013414"/>
<gene>
    <name evidence="2" type="ORF">ZHAS_00015894</name>
</gene>
<dbReference type="Gene3D" id="6.10.140.2220">
    <property type="match status" value="1"/>
</dbReference>
<dbReference type="Gene3D" id="1.10.220.160">
    <property type="match status" value="1"/>
</dbReference>
<evidence type="ECO:0000313" key="4">
    <source>
        <dbReference type="Proteomes" id="UP000030765"/>
    </source>
</evidence>
<reference evidence="3" key="2">
    <citation type="submission" date="2020-05" db="UniProtKB">
        <authorList>
            <consortium name="EnsemblMetazoa"/>
        </authorList>
    </citation>
    <scope>IDENTIFICATION</scope>
</reference>
<dbReference type="Gene3D" id="2.170.270.10">
    <property type="entry name" value="SET domain"/>
    <property type="match status" value="1"/>
</dbReference>
<proteinExistence type="predicted"/>
<dbReference type="OrthoDB" id="77368at2759"/>
<dbReference type="SUPFAM" id="SSF82199">
    <property type="entry name" value="SET domain"/>
    <property type="match status" value="1"/>
</dbReference>
<dbReference type="EMBL" id="ATLV01022617">
    <property type="status" value="NOT_ANNOTATED_CDS"/>
    <property type="molecule type" value="Genomic_DNA"/>
</dbReference>
<evidence type="ECO:0000313" key="2">
    <source>
        <dbReference type="EMBL" id="KFB47846.1"/>
    </source>
</evidence>
<evidence type="ECO:0000313" key="3">
    <source>
        <dbReference type="EnsemblMetazoa" id="ASIC015894-PA"/>
    </source>
</evidence>
<dbReference type="EMBL" id="KE525334">
    <property type="protein sequence ID" value="KFB47846.1"/>
    <property type="molecule type" value="Genomic_DNA"/>
</dbReference>
<dbReference type="OMA" id="KCFDCQC"/>
<dbReference type="PANTHER" id="PTHR46455:SF6">
    <property type="entry name" value="RE22408P-RELATED"/>
    <property type="match status" value="1"/>
</dbReference>
<feature type="domain" description="SET" evidence="1">
    <location>
        <begin position="18"/>
        <end position="243"/>
    </location>
</feature>
<dbReference type="EnsemblMetazoa" id="ASIC015894-RA">
    <property type="protein sequence ID" value="ASIC015894-PA"/>
    <property type="gene ID" value="ASIC015894"/>
</dbReference>
<dbReference type="Proteomes" id="UP000030765">
    <property type="component" value="Unassembled WGS sequence"/>
</dbReference>
<dbReference type="InterPro" id="IPR046341">
    <property type="entry name" value="SET_dom_sf"/>
</dbReference>
<name>A0A084WCA2_ANOSI</name>
<dbReference type="VEuPathDB" id="VectorBase:ASIC015894"/>
<dbReference type="AlphaFoldDB" id="A0A084WCA2"/>
<accession>A0A084WCA2</accession>